<dbReference type="OrthoDB" id="10435125at2759"/>
<dbReference type="EMBL" id="JXTC01000127">
    <property type="protein sequence ID" value="PON86723.1"/>
    <property type="molecule type" value="Genomic_DNA"/>
</dbReference>
<dbReference type="InParanoid" id="A0A2P5EMG2"/>
<dbReference type="AlphaFoldDB" id="A0A2P5EMG2"/>
<evidence type="ECO:0000313" key="2">
    <source>
        <dbReference type="Proteomes" id="UP000237000"/>
    </source>
</evidence>
<feature type="non-terminal residue" evidence="1">
    <location>
        <position position="116"/>
    </location>
</feature>
<sequence length="116" mass="12387">MSTPLDRYTSAYLRSGYSFNDYRLKFVPSYDSQNGLDSLKVVHGYASNLGLGFDLAKSSMGGGDKALNDMTSDEASLCVVTADNANQRLAIGEASRSGGVGVLTTNMRDLIMGTLM</sequence>
<comment type="caution">
    <text evidence="1">The sequence shown here is derived from an EMBL/GenBank/DDBJ whole genome shotgun (WGS) entry which is preliminary data.</text>
</comment>
<organism evidence="1 2">
    <name type="scientific">Trema orientale</name>
    <name type="common">Charcoal tree</name>
    <name type="synonym">Celtis orientalis</name>
    <dbReference type="NCBI Taxonomy" id="63057"/>
    <lineage>
        <taxon>Eukaryota</taxon>
        <taxon>Viridiplantae</taxon>
        <taxon>Streptophyta</taxon>
        <taxon>Embryophyta</taxon>
        <taxon>Tracheophyta</taxon>
        <taxon>Spermatophyta</taxon>
        <taxon>Magnoliopsida</taxon>
        <taxon>eudicotyledons</taxon>
        <taxon>Gunneridae</taxon>
        <taxon>Pentapetalae</taxon>
        <taxon>rosids</taxon>
        <taxon>fabids</taxon>
        <taxon>Rosales</taxon>
        <taxon>Cannabaceae</taxon>
        <taxon>Trema</taxon>
    </lineage>
</organism>
<protein>
    <submittedName>
        <fullName evidence="1">Uncharacterized protein</fullName>
    </submittedName>
</protein>
<keyword evidence="2" id="KW-1185">Reference proteome</keyword>
<proteinExistence type="predicted"/>
<reference evidence="2" key="1">
    <citation type="submission" date="2016-06" db="EMBL/GenBank/DDBJ databases">
        <title>Parallel loss of symbiosis genes in relatives of nitrogen-fixing non-legume Parasponia.</title>
        <authorList>
            <person name="Van Velzen R."/>
            <person name="Holmer R."/>
            <person name="Bu F."/>
            <person name="Rutten L."/>
            <person name="Van Zeijl A."/>
            <person name="Liu W."/>
            <person name="Santuari L."/>
            <person name="Cao Q."/>
            <person name="Sharma T."/>
            <person name="Shen D."/>
            <person name="Roswanjaya Y."/>
            <person name="Wardhani T."/>
            <person name="Kalhor M.S."/>
            <person name="Jansen J."/>
            <person name="Van den Hoogen J."/>
            <person name="Gungor B."/>
            <person name="Hartog M."/>
            <person name="Hontelez J."/>
            <person name="Verver J."/>
            <person name="Yang W.-C."/>
            <person name="Schijlen E."/>
            <person name="Repin R."/>
            <person name="Schilthuizen M."/>
            <person name="Schranz E."/>
            <person name="Heidstra R."/>
            <person name="Miyata K."/>
            <person name="Fedorova E."/>
            <person name="Kohlen W."/>
            <person name="Bisseling T."/>
            <person name="Smit S."/>
            <person name="Geurts R."/>
        </authorList>
    </citation>
    <scope>NUCLEOTIDE SEQUENCE [LARGE SCALE GENOMIC DNA]</scope>
    <source>
        <strain evidence="2">cv. RG33-2</strain>
    </source>
</reference>
<gene>
    <name evidence="1" type="ORF">TorRG33x02_174530</name>
</gene>
<evidence type="ECO:0000313" key="1">
    <source>
        <dbReference type="EMBL" id="PON86723.1"/>
    </source>
</evidence>
<accession>A0A2P5EMG2</accession>
<dbReference type="Proteomes" id="UP000237000">
    <property type="component" value="Unassembled WGS sequence"/>
</dbReference>
<name>A0A2P5EMG2_TREOI</name>